<protein>
    <submittedName>
        <fullName evidence="1">Uncharacterized protein</fullName>
    </submittedName>
</protein>
<dbReference type="HOGENOM" id="CLU_2258965_0_0_9"/>
<dbReference type="Proteomes" id="UP000003793">
    <property type="component" value="Unassembled WGS sequence"/>
</dbReference>
<gene>
    <name evidence="1" type="ORF">COPCOM_03440</name>
</gene>
<organism evidence="1 2">
    <name type="scientific">Coprococcus comes ATCC 27758</name>
    <dbReference type="NCBI Taxonomy" id="470146"/>
    <lineage>
        <taxon>Bacteria</taxon>
        <taxon>Bacillati</taxon>
        <taxon>Bacillota</taxon>
        <taxon>Clostridia</taxon>
        <taxon>Lachnospirales</taxon>
        <taxon>Lachnospiraceae</taxon>
        <taxon>Coprococcus</taxon>
    </lineage>
</organism>
<reference evidence="1 2" key="2">
    <citation type="submission" date="2009-03" db="EMBL/GenBank/DDBJ databases">
        <title>Draft genome sequence of Coprococcus comes (ATCC 27758).</title>
        <authorList>
            <person name="Sudarsanam P."/>
            <person name="Ley R."/>
            <person name="Guruge J."/>
            <person name="Turnbaugh P.J."/>
            <person name="Mahowald M."/>
            <person name="Liep D."/>
            <person name="Gordon J."/>
        </authorList>
    </citation>
    <scope>NUCLEOTIDE SEQUENCE [LARGE SCALE GENOMIC DNA]</scope>
    <source>
        <strain evidence="1 2">ATCC 27758</strain>
    </source>
</reference>
<reference evidence="1 2" key="1">
    <citation type="submission" date="2009-02" db="EMBL/GenBank/DDBJ databases">
        <authorList>
            <person name="Fulton L."/>
            <person name="Clifton S."/>
            <person name="Fulton B."/>
            <person name="Xu J."/>
            <person name="Minx P."/>
            <person name="Pepin K.H."/>
            <person name="Johnson M."/>
            <person name="Bhonagiri V."/>
            <person name="Nash W.E."/>
            <person name="Mardis E.R."/>
            <person name="Wilson R.K."/>
        </authorList>
    </citation>
    <scope>NUCLEOTIDE SEQUENCE [LARGE SCALE GENOMIC DNA]</scope>
    <source>
        <strain evidence="1 2">ATCC 27758</strain>
    </source>
</reference>
<name>C0BE28_9FIRM</name>
<dbReference type="AlphaFoldDB" id="C0BE28"/>
<proteinExistence type="predicted"/>
<dbReference type="EMBL" id="ABVR01000045">
    <property type="protein sequence ID" value="EEG88105.1"/>
    <property type="molecule type" value="Genomic_DNA"/>
</dbReference>
<accession>C0BE28</accession>
<sequence length="103" mass="12463">MPFFVKMYFLLLKQIDIRRFHIYNFIYIGFCIFMGAEKYAIYYNNCEELDTKIKVGEVIDKIEYGYSMFHLSMDCFWTKTVANRLIPKKTEDARWLTVDTLQI</sequence>
<evidence type="ECO:0000313" key="2">
    <source>
        <dbReference type="Proteomes" id="UP000003793"/>
    </source>
</evidence>
<evidence type="ECO:0000313" key="1">
    <source>
        <dbReference type="EMBL" id="EEG88105.1"/>
    </source>
</evidence>
<comment type="caution">
    <text evidence="1">The sequence shown here is derived from an EMBL/GenBank/DDBJ whole genome shotgun (WGS) entry which is preliminary data.</text>
</comment>
<dbReference type="Gene3D" id="3.90.79.10">
    <property type="entry name" value="Nucleoside Triphosphate Pyrophosphohydrolase"/>
    <property type="match status" value="1"/>
</dbReference>